<keyword evidence="6" id="KW-1185">Reference proteome</keyword>
<dbReference type="EMBL" id="JABCIY010000022">
    <property type="protein sequence ID" value="KAF7196826.1"/>
    <property type="molecule type" value="Genomic_DNA"/>
</dbReference>
<dbReference type="Pfam" id="PF11951">
    <property type="entry name" value="Fungal_trans_2"/>
    <property type="match status" value="2"/>
</dbReference>
<dbReference type="Gene3D" id="4.10.240.10">
    <property type="entry name" value="Zn(2)-C6 fungal-type DNA-binding domain"/>
    <property type="match status" value="1"/>
</dbReference>
<dbReference type="InterPro" id="IPR021858">
    <property type="entry name" value="Fun_TF"/>
</dbReference>
<evidence type="ECO:0000259" key="4">
    <source>
        <dbReference type="PROSITE" id="PS50048"/>
    </source>
</evidence>
<evidence type="ECO:0000256" key="1">
    <source>
        <dbReference type="ARBA" id="ARBA00004123"/>
    </source>
</evidence>
<dbReference type="OrthoDB" id="3477330at2759"/>
<dbReference type="PROSITE" id="PS00463">
    <property type="entry name" value="ZN2_CY6_FUNGAL_1"/>
    <property type="match status" value="1"/>
</dbReference>
<protein>
    <submittedName>
        <fullName evidence="5">Arginine metabolism regulation protein II</fullName>
    </submittedName>
</protein>
<evidence type="ECO:0000256" key="3">
    <source>
        <dbReference type="SAM" id="MobiDB-lite"/>
    </source>
</evidence>
<sequence>MEQKSSKRSHSFTGCWTCRRRRVKCSLEKPTCTRCTNAGLECLGYGFLFDVPEGVQSSRQNLPADCRPDLKLKLTNGEIEEYLTDLESVHETTNLGPFSVISSTDDEQSADSGDTKQISGHDWKATRYRRSHDSIKARARGSSRNKSKSTTALQTASRHPRETFDVVIVPESLPAIHGLSSHEKELFEHYMQFLTPTLAPFAGPTYGKHRNLIPSVALESRMSSASDSDATAAVFHGVCAAACMSLAQANRGRESYRIRALGHSNLAFGHLRSSIENGTNSYFTVAIAVMTFLLVEHVADRAESFRAHLDAGLRCLMLAIKSKASLDDSTRAICEQWVIVCALGNISSPTHQQALLRAMGQGTGYLTHGNGIPLMLVELIVGINAFTAPESEAVQKPEPAILEAQLRDLRLRASNNGTLELQVATTAASLYFTRAIQGLPIYKASAEVDSGLAALELVKSDPNDCIVAWTACVIGSECYTSEQKSRFVAWCRPGTNEYRSNIQFVRRFTRTVWDVRASFPKYEDGIGYVAISSQSMSISSMIYPANYFLKLG</sequence>
<evidence type="ECO:0000256" key="2">
    <source>
        <dbReference type="ARBA" id="ARBA00023242"/>
    </source>
</evidence>
<evidence type="ECO:0000313" key="6">
    <source>
        <dbReference type="Proteomes" id="UP000660729"/>
    </source>
</evidence>
<dbReference type="PROSITE" id="PS50048">
    <property type="entry name" value="ZN2_CY6_FUNGAL_2"/>
    <property type="match status" value="1"/>
</dbReference>
<gene>
    <name evidence="5" type="ORF">HII31_01744</name>
</gene>
<dbReference type="InterPro" id="IPR036864">
    <property type="entry name" value="Zn2-C6_fun-type_DNA-bd_sf"/>
</dbReference>
<dbReference type="Pfam" id="PF00172">
    <property type="entry name" value="Zn_clus"/>
    <property type="match status" value="1"/>
</dbReference>
<dbReference type="SMART" id="SM00066">
    <property type="entry name" value="GAL4"/>
    <property type="match status" value="1"/>
</dbReference>
<keyword evidence="2" id="KW-0539">Nucleus</keyword>
<feature type="domain" description="Zn(2)-C6 fungal-type" evidence="4">
    <location>
        <begin position="14"/>
        <end position="42"/>
    </location>
</feature>
<reference evidence="5" key="1">
    <citation type="submission" date="2020-04" db="EMBL/GenBank/DDBJ databases">
        <title>Draft genome resource of the tomato pathogen Pseudocercospora fuligena.</title>
        <authorList>
            <person name="Zaccaron A."/>
        </authorList>
    </citation>
    <scope>NUCLEOTIDE SEQUENCE</scope>
    <source>
        <strain evidence="5">PF001</strain>
    </source>
</reference>
<dbReference type="AlphaFoldDB" id="A0A8H6RTF6"/>
<feature type="compositionally biased region" description="Polar residues" evidence="3">
    <location>
        <begin position="148"/>
        <end position="157"/>
    </location>
</feature>
<name>A0A8H6RTF6_9PEZI</name>
<comment type="caution">
    <text evidence="5">The sequence shown here is derived from an EMBL/GenBank/DDBJ whole genome shotgun (WGS) entry which is preliminary data.</text>
</comment>
<dbReference type="GO" id="GO:0000976">
    <property type="term" value="F:transcription cis-regulatory region binding"/>
    <property type="evidence" value="ECO:0007669"/>
    <property type="project" value="TreeGrafter"/>
</dbReference>
<dbReference type="GO" id="GO:0000981">
    <property type="term" value="F:DNA-binding transcription factor activity, RNA polymerase II-specific"/>
    <property type="evidence" value="ECO:0007669"/>
    <property type="project" value="InterPro"/>
</dbReference>
<dbReference type="SUPFAM" id="SSF57701">
    <property type="entry name" value="Zn2/Cys6 DNA-binding domain"/>
    <property type="match status" value="1"/>
</dbReference>
<dbReference type="PANTHER" id="PTHR37534">
    <property type="entry name" value="TRANSCRIPTIONAL ACTIVATOR PROTEIN UGA3"/>
    <property type="match status" value="1"/>
</dbReference>
<dbReference type="GO" id="GO:0008270">
    <property type="term" value="F:zinc ion binding"/>
    <property type="evidence" value="ECO:0007669"/>
    <property type="project" value="InterPro"/>
</dbReference>
<feature type="compositionally biased region" description="Basic residues" evidence="3">
    <location>
        <begin position="137"/>
        <end position="147"/>
    </location>
</feature>
<dbReference type="Proteomes" id="UP000660729">
    <property type="component" value="Unassembled WGS sequence"/>
</dbReference>
<dbReference type="GO" id="GO:0005634">
    <property type="term" value="C:nucleus"/>
    <property type="evidence" value="ECO:0007669"/>
    <property type="project" value="UniProtKB-SubCell"/>
</dbReference>
<dbReference type="CDD" id="cd00067">
    <property type="entry name" value="GAL4"/>
    <property type="match status" value="1"/>
</dbReference>
<feature type="region of interest" description="Disordered" evidence="3">
    <location>
        <begin position="97"/>
        <end position="158"/>
    </location>
</feature>
<proteinExistence type="predicted"/>
<evidence type="ECO:0000313" key="5">
    <source>
        <dbReference type="EMBL" id="KAF7196826.1"/>
    </source>
</evidence>
<dbReference type="InterPro" id="IPR001138">
    <property type="entry name" value="Zn2Cys6_DnaBD"/>
</dbReference>
<accession>A0A8H6RTF6</accession>
<feature type="compositionally biased region" description="Basic and acidic residues" evidence="3">
    <location>
        <begin position="119"/>
        <end position="136"/>
    </location>
</feature>
<comment type="subcellular location">
    <subcellularLocation>
        <location evidence="1">Nucleus</location>
    </subcellularLocation>
</comment>
<organism evidence="5 6">
    <name type="scientific">Pseudocercospora fuligena</name>
    <dbReference type="NCBI Taxonomy" id="685502"/>
    <lineage>
        <taxon>Eukaryota</taxon>
        <taxon>Fungi</taxon>
        <taxon>Dikarya</taxon>
        <taxon>Ascomycota</taxon>
        <taxon>Pezizomycotina</taxon>
        <taxon>Dothideomycetes</taxon>
        <taxon>Dothideomycetidae</taxon>
        <taxon>Mycosphaerellales</taxon>
        <taxon>Mycosphaerellaceae</taxon>
        <taxon>Pseudocercospora</taxon>
    </lineage>
</organism>
<dbReference type="PANTHER" id="PTHR37534:SF49">
    <property type="entry name" value="LYSINE BIOSYNTHESIS REGULATORY PROTEIN LYS14"/>
    <property type="match status" value="1"/>
</dbReference>
<dbReference type="GO" id="GO:0045944">
    <property type="term" value="P:positive regulation of transcription by RNA polymerase II"/>
    <property type="evidence" value="ECO:0007669"/>
    <property type="project" value="TreeGrafter"/>
</dbReference>